<evidence type="ECO:0000313" key="18">
    <source>
        <dbReference type="Proteomes" id="UP000637788"/>
    </source>
</evidence>
<evidence type="ECO:0000256" key="9">
    <source>
        <dbReference type="ARBA" id="ARBA00022777"/>
    </source>
</evidence>
<keyword evidence="10" id="KW-0067">ATP-binding</keyword>
<dbReference type="Pfam" id="PF00672">
    <property type="entry name" value="HAMP"/>
    <property type="match status" value="1"/>
</dbReference>
<keyword evidence="7 13" id="KW-0812">Transmembrane</keyword>
<reference evidence="17" key="2">
    <citation type="submission" date="2020-09" db="EMBL/GenBank/DDBJ databases">
        <authorList>
            <person name="Sun Q."/>
            <person name="Ohkuma M."/>
        </authorList>
    </citation>
    <scope>NUCLEOTIDE SEQUENCE</scope>
    <source>
        <strain evidence="17">JCM 3035</strain>
    </source>
</reference>
<sequence length="426" mass="45338">MRVGTRLRGLRIGLRFKIGMTIAATAAVSATLTGTFVPGIVQGDRRDSVLAEYQEAARHYRASEGQVTAGLEVDPVKVPEDLRRAVGPGGARSVTYLEADASGTTVWAAGLGEEGQLLAFRRHFPQTLFEDLEHATRSAAVVGALGASIVGLGLAAAMVRRLRRSTRQADRIKDGELDARLPERGRDEIAQLSAAVNAMAQALAARIEAERAVTANIAHELRTPIAGLLTASSLLPGDDRPAEMVRERAVRLRDLMEDVLEVARIDNGGERAEPREVELAALARRVVAGVRADRPQAAVAVEVIHGTVRETDPRRLDRVLTNLVTNALRHGAEPVLVEVDGPELRVRDHGPGFPPELIVHGPQRFRTGGNGGLGLGLAIATGQAGVIGARLSWHNPPEGGAVVTITLPRTPADEASQTVRGDAPFQ</sequence>
<keyword evidence="8" id="KW-0547">Nucleotide-binding</keyword>
<comment type="subcellular location">
    <subcellularLocation>
        <location evidence="2">Cell membrane</location>
        <topology evidence="2">Multi-pass membrane protein</topology>
    </subcellularLocation>
</comment>
<dbReference type="Pfam" id="PF00512">
    <property type="entry name" value="HisKA"/>
    <property type="match status" value="1"/>
</dbReference>
<dbReference type="InterPro" id="IPR036097">
    <property type="entry name" value="HisK_dim/P_sf"/>
</dbReference>
<evidence type="ECO:0000256" key="14">
    <source>
        <dbReference type="SAM" id="SignalP"/>
    </source>
</evidence>
<evidence type="ECO:0000256" key="6">
    <source>
        <dbReference type="ARBA" id="ARBA00022679"/>
    </source>
</evidence>
<keyword evidence="18" id="KW-1185">Reference proteome</keyword>
<name>A0A917QRP6_9ACTN</name>
<comment type="catalytic activity">
    <reaction evidence="1">
        <text>ATP + protein L-histidine = ADP + protein N-phospho-L-histidine.</text>
        <dbReference type="EC" id="2.7.13.3"/>
    </reaction>
</comment>
<keyword evidence="13" id="KW-0472">Membrane</keyword>
<keyword evidence="9" id="KW-0418">Kinase</keyword>
<dbReference type="GO" id="GO:0005886">
    <property type="term" value="C:plasma membrane"/>
    <property type="evidence" value="ECO:0007669"/>
    <property type="project" value="UniProtKB-SubCell"/>
</dbReference>
<comment type="caution">
    <text evidence="17">The sequence shown here is derived from an EMBL/GenBank/DDBJ whole genome shotgun (WGS) entry which is preliminary data.</text>
</comment>
<dbReference type="InterPro" id="IPR003594">
    <property type="entry name" value="HATPase_dom"/>
</dbReference>
<dbReference type="InterPro" id="IPR003661">
    <property type="entry name" value="HisK_dim/P_dom"/>
</dbReference>
<feature type="domain" description="Histidine kinase" evidence="15">
    <location>
        <begin position="216"/>
        <end position="411"/>
    </location>
</feature>
<feature type="chain" id="PRO_5038722681" description="histidine kinase" evidence="14">
    <location>
        <begin position="27"/>
        <end position="426"/>
    </location>
</feature>
<evidence type="ECO:0000256" key="1">
    <source>
        <dbReference type="ARBA" id="ARBA00000085"/>
    </source>
</evidence>
<dbReference type="Proteomes" id="UP000637788">
    <property type="component" value="Unassembled WGS sequence"/>
</dbReference>
<evidence type="ECO:0000256" key="3">
    <source>
        <dbReference type="ARBA" id="ARBA00012438"/>
    </source>
</evidence>
<proteinExistence type="predicted"/>
<dbReference type="PROSITE" id="PS50885">
    <property type="entry name" value="HAMP"/>
    <property type="match status" value="1"/>
</dbReference>
<dbReference type="InterPro" id="IPR050980">
    <property type="entry name" value="2C_sensor_his_kinase"/>
</dbReference>
<dbReference type="PANTHER" id="PTHR44936">
    <property type="entry name" value="SENSOR PROTEIN CREC"/>
    <property type="match status" value="1"/>
</dbReference>
<keyword evidence="14" id="KW-0732">Signal</keyword>
<accession>A0A917QRP6</accession>
<evidence type="ECO:0000256" key="4">
    <source>
        <dbReference type="ARBA" id="ARBA00022475"/>
    </source>
</evidence>
<dbReference type="PRINTS" id="PR00344">
    <property type="entry name" value="BCTRLSENSOR"/>
</dbReference>
<feature type="transmembrane region" description="Helical" evidence="13">
    <location>
        <begin position="21"/>
        <end position="41"/>
    </location>
</feature>
<evidence type="ECO:0000256" key="11">
    <source>
        <dbReference type="ARBA" id="ARBA00022989"/>
    </source>
</evidence>
<evidence type="ECO:0000256" key="2">
    <source>
        <dbReference type="ARBA" id="ARBA00004651"/>
    </source>
</evidence>
<dbReference type="InterPro" id="IPR036890">
    <property type="entry name" value="HATPase_C_sf"/>
</dbReference>
<dbReference type="AlphaFoldDB" id="A0A917QRP6"/>
<keyword evidence="5" id="KW-0597">Phosphoprotein</keyword>
<keyword evidence="4" id="KW-1003">Cell membrane</keyword>
<dbReference type="Pfam" id="PF02518">
    <property type="entry name" value="HATPase_c"/>
    <property type="match status" value="1"/>
</dbReference>
<gene>
    <name evidence="17" type="primary">cseC</name>
    <name evidence="17" type="ORF">GCM10010094_26430</name>
</gene>
<dbReference type="CDD" id="cd06225">
    <property type="entry name" value="HAMP"/>
    <property type="match status" value="1"/>
</dbReference>
<evidence type="ECO:0000313" key="17">
    <source>
        <dbReference type="EMBL" id="GGK64239.1"/>
    </source>
</evidence>
<dbReference type="InterPro" id="IPR005467">
    <property type="entry name" value="His_kinase_dom"/>
</dbReference>
<dbReference type="EC" id="2.7.13.3" evidence="3"/>
<evidence type="ECO:0000259" key="15">
    <source>
        <dbReference type="PROSITE" id="PS50109"/>
    </source>
</evidence>
<dbReference type="SUPFAM" id="SSF158472">
    <property type="entry name" value="HAMP domain-like"/>
    <property type="match status" value="1"/>
</dbReference>
<evidence type="ECO:0000259" key="16">
    <source>
        <dbReference type="PROSITE" id="PS50885"/>
    </source>
</evidence>
<dbReference type="SMART" id="SM00388">
    <property type="entry name" value="HisKA"/>
    <property type="match status" value="1"/>
</dbReference>
<dbReference type="Gene3D" id="6.10.340.10">
    <property type="match status" value="1"/>
</dbReference>
<feature type="signal peptide" evidence="14">
    <location>
        <begin position="1"/>
        <end position="26"/>
    </location>
</feature>
<evidence type="ECO:0000256" key="7">
    <source>
        <dbReference type="ARBA" id="ARBA00022692"/>
    </source>
</evidence>
<keyword evidence="11 13" id="KW-1133">Transmembrane helix</keyword>
<dbReference type="PANTHER" id="PTHR44936:SF10">
    <property type="entry name" value="SENSOR PROTEIN RSTB"/>
    <property type="match status" value="1"/>
</dbReference>
<feature type="domain" description="HAMP" evidence="16">
    <location>
        <begin position="156"/>
        <end position="208"/>
    </location>
</feature>
<dbReference type="Gene3D" id="1.10.287.130">
    <property type="match status" value="1"/>
</dbReference>
<dbReference type="SMART" id="SM00387">
    <property type="entry name" value="HATPase_c"/>
    <property type="match status" value="1"/>
</dbReference>
<reference evidence="17" key="1">
    <citation type="journal article" date="2014" name="Int. J. Syst. Evol. Microbiol.">
        <title>Complete genome sequence of Corynebacterium casei LMG S-19264T (=DSM 44701T), isolated from a smear-ripened cheese.</title>
        <authorList>
            <consortium name="US DOE Joint Genome Institute (JGI-PGF)"/>
            <person name="Walter F."/>
            <person name="Albersmeier A."/>
            <person name="Kalinowski J."/>
            <person name="Ruckert C."/>
        </authorList>
    </citation>
    <scope>NUCLEOTIDE SEQUENCE</scope>
    <source>
        <strain evidence="17">JCM 3035</strain>
    </source>
</reference>
<dbReference type="GO" id="GO:0000155">
    <property type="term" value="F:phosphorelay sensor kinase activity"/>
    <property type="evidence" value="ECO:0007669"/>
    <property type="project" value="InterPro"/>
</dbReference>
<protein>
    <recommendedName>
        <fullName evidence="3">histidine kinase</fullName>
        <ecNumber evidence="3">2.7.13.3</ecNumber>
    </recommendedName>
</protein>
<evidence type="ECO:0000256" key="12">
    <source>
        <dbReference type="ARBA" id="ARBA00023012"/>
    </source>
</evidence>
<evidence type="ECO:0000256" key="5">
    <source>
        <dbReference type="ARBA" id="ARBA00022553"/>
    </source>
</evidence>
<dbReference type="InterPro" id="IPR003660">
    <property type="entry name" value="HAMP_dom"/>
</dbReference>
<dbReference type="SUPFAM" id="SSF55874">
    <property type="entry name" value="ATPase domain of HSP90 chaperone/DNA topoisomerase II/histidine kinase"/>
    <property type="match status" value="1"/>
</dbReference>
<dbReference type="CDD" id="cd00082">
    <property type="entry name" value="HisKA"/>
    <property type="match status" value="1"/>
</dbReference>
<keyword evidence="6" id="KW-0808">Transferase</keyword>
<organism evidence="17 18">
    <name type="scientific">Streptomyces flaveus</name>
    <dbReference type="NCBI Taxonomy" id="66370"/>
    <lineage>
        <taxon>Bacteria</taxon>
        <taxon>Bacillati</taxon>
        <taxon>Actinomycetota</taxon>
        <taxon>Actinomycetes</taxon>
        <taxon>Kitasatosporales</taxon>
        <taxon>Streptomycetaceae</taxon>
        <taxon>Streptomyces</taxon>
        <taxon>Streptomyces aurantiacus group</taxon>
    </lineage>
</organism>
<evidence type="ECO:0000256" key="10">
    <source>
        <dbReference type="ARBA" id="ARBA00022840"/>
    </source>
</evidence>
<evidence type="ECO:0000256" key="8">
    <source>
        <dbReference type="ARBA" id="ARBA00022741"/>
    </source>
</evidence>
<dbReference type="InterPro" id="IPR004358">
    <property type="entry name" value="Sig_transdc_His_kin-like_C"/>
</dbReference>
<dbReference type="SMART" id="SM00304">
    <property type="entry name" value="HAMP"/>
    <property type="match status" value="1"/>
</dbReference>
<feature type="transmembrane region" description="Helical" evidence="13">
    <location>
        <begin position="138"/>
        <end position="159"/>
    </location>
</feature>
<dbReference type="GO" id="GO:0005524">
    <property type="term" value="F:ATP binding"/>
    <property type="evidence" value="ECO:0007669"/>
    <property type="project" value="UniProtKB-KW"/>
</dbReference>
<dbReference type="Gene3D" id="3.30.565.10">
    <property type="entry name" value="Histidine kinase-like ATPase, C-terminal domain"/>
    <property type="match status" value="1"/>
</dbReference>
<dbReference type="SUPFAM" id="SSF47384">
    <property type="entry name" value="Homodimeric domain of signal transducing histidine kinase"/>
    <property type="match status" value="1"/>
</dbReference>
<dbReference type="EMBL" id="BMPQ01000005">
    <property type="protein sequence ID" value="GGK64239.1"/>
    <property type="molecule type" value="Genomic_DNA"/>
</dbReference>
<dbReference type="PROSITE" id="PS50109">
    <property type="entry name" value="HIS_KIN"/>
    <property type="match status" value="1"/>
</dbReference>
<keyword evidence="12" id="KW-0902">Two-component regulatory system</keyword>
<evidence type="ECO:0000256" key="13">
    <source>
        <dbReference type="SAM" id="Phobius"/>
    </source>
</evidence>